<dbReference type="HOGENOM" id="CLU_1799482_0_0_1"/>
<keyword evidence="2" id="KW-1185">Reference proteome</keyword>
<proteinExistence type="predicted"/>
<reference evidence="1" key="2">
    <citation type="submission" date="2018-05" db="EMBL/GenBank/DDBJ databases">
        <title>OgluRS3 (Oryza glumaepatula Reference Sequence Version 3).</title>
        <authorList>
            <person name="Zhang J."/>
            <person name="Kudrna D."/>
            <person name="Lee S."/>
            <person name="Talag J."/>
            <person name="Welchert J."/>
            <person name="Wing R.A."/>
        </authorList>
    </citation>
    <scope>NUCLEOTIDE SEQUENCE [LARGE SCALE GENOMIC DNA]</scope>
</reference>
<protein>
    <submittedName>
        <fullName evidence="1">Uncharacterized protein</fullName>
    </submittedName>
</protein>
<evidence type="ECO:0000313" key="1">
    <source>
        <dbReference type="EnsemblPlants" id="OGLUM08G01380.2"/>
    </source>
</evidence>
<sequence>MQRRGKTERSDADDGRAAGGRVGCGRAWGRGRARGRRRWMRPGCSFFFQAFGSLNPCRRARIQWRFLELLGLVTEVGGTYKGCQIEGEKLEANTNYGKILVLVWAQLQRRHFEIKLIKNAYRKFESTIMHIFVNFGWRFTNRIQ</sequence>
<accession>A0A0E0AQ83</accession>
<dbReference type="Proteomes" id="UP000026961">
    <property type="component" value="Chromosome 8"/>
</dbReference>
<dbReference type="Gramene" id="OGLUM08G01380.2">
    <property type="protein sequence ID" value="OGLUM08G01380.2"/>
    <property type="gene ID" value="OGLUM08G01380"/>
</dbReference>
<organism evidence="1">
    <name type="scientific">Oryza glumipatula</name>
    <dbReference type="NCBI Taxonomy" id="40148"/>
    <lineage>
        <taxon>Eukaryota</taxon>
        <taxon>Viridiplantae</taxon>
        <taxon>Streptophyta</taxon>
        <taxon>Embryophyta</taxon>
        <taxon>Tracheophyta</taxon>
        <taxon>Spermatophyta</taxon>
        <taxon>Magnoliopsida</taxon>
        <taxon>Liliopsida</taxon>
        <taxon>Poales</taxon>
        <taxon>Poaceae</taxon>
        <taxon>BOP clade</taxon>
        <taxon>Oryzoideae</taxon>
        <taxon>Oryzeae</taxon>
        <taxon>Oryzinae</taxon>
        <taxon>Oryza</taxon>
    </lineage>
</organism>
<reference evidence="1" key="1">
    <citation type="submission" date="2015-04" db="UniProtKB">
        <authorList>
            <consortium name="EnsemblPlants"/>
        </authorList>
    </citation>
    <scope>IDENTIFICATION</scope>
</reference>
<dbReference type="AlphaFoldDB" id="A0A0E0AQ83"/>
<name>A0A0E0AQ83_9ORYZ</name>
<evidence type="ECO:0000313" key="2">
    <source>
        <dbReference type="Proteomes" id="UP000026961"/>
    </source>
</evidence>
<dbReference type="EnsemblPlants" id="OGLUM08G01380.2">
    <property type="protein sequence ID" value="OGLUM08G01380.2"/>
    <property type="gene ID" value="OGLUM08G01380"/>
</dbReference>